<dbReference type="EMBL" id="JAVIJP010000028">
    <property type="protein sequence ID" value="KAL3634454.1"/>
    <property type="molecule type" value="Genomic_DNA"/>
</dbReference>
<dbReference type="InterPro" id="IPR013087">
    <property type="entry name" value="Znf_C2H2_type"/>
</dbReference>
<accession>A0ABD3CY05</accession>
<feature type="domain" description="C2H2-type" evidence="2">
    <location>
        <begin position="16"/>
        <end position="43"/>
    </location>
</feature>
<dbReference type="SUPFAM" id="SSF57667">
    <property type="entry name" value="beta-beta-alpha zinc fingers"/>
    <property type="match status" value="1"/>
</dbReference>
<keyword evidence="1" id="KW-0479">Metal-binding</keyword>
<evidence type="ECO:0000259" key="2">
    <source>
        <dbReference type="PROSITE" id="PS50157"/>
    </source>
</evidence>
<dbReference type="AlphaFoldDB" id="A0ABD3CY05"/>
<evidence type="ECO:0000313" key="4">
    <source>
        <dbReference type="Proteomes" id="UP001632038"/>
    </source>
</evidence>
<keyword evidence="1" id="KW-0862">Zinc</keyword>
<sequence>MSENRKRHMGSRLTPIACRVCDKVFFNNVSLVLHFECHLGDEKFIAPRMHDRDLALLPSGRRLPLNFSSFSSSVEGMAMSEASRAAFPKMNKRLKPLSVLTPNAIPTDASLVDVPVLNSIPSINLYDVRRNALSKPFRHSPHPLGYKNPGKNQLEKPVQEIIVISDDEDENKNADEIDLTLKL</sequence>
<dbReference type="PROSITE" id="PS50157">
    <property type="entry name" value="ZINC_FINGER_C2H2_2"/>
    <property type="match status" value="1"/>
</dbReference>
<name>A0ABD3CY05_9LAMI</name>
<comment type="caution">
    <text evidence="3">The sequence shown here is derived from an EMBL/GenBank/DDBJ whole genome shotgun (WGS) entry which is preliminary data.</text>
</comment>
<organism evidence="3 4">
    <name type="scientific">Castilleja foliolosa</name>
    <dbReference type="NCBI Taxonomy" id="1961234"/>
    <lineage>
        <taxon>Eukaryota</taxon>
        <taxon>Viridiplantae</taxon>
        <taxon>Streptophyta</taxon>
        <taxon>Embryophyta</taxon>
        <taxon>Tracheophyta</taxon>
        <taxon>Spermatophyta</taxon>
        <taxon>Magnoliopsida</taxon>
        <taxon>eudicotyledons</taxon>
        <taxon>Gunneridae</taxon>
        <taxon>Pentapetalae</taxon>
        <taxon>asterids</taxon>
        <taxon>lamiids</taxon>
        <taxon>Lamiales</taxon>
        <taxon>Orobanchaceae</taxon>
        <taxon>Pedicularideae</taxon>
        <taxon>Castillejinae</taxon>
        <taxon>Castilleja</taxon>
    </lineage>
</organism>
<gene>
    <name evidence="3" type="ORF">CASFOL_021508</name>
</gene>
<protein>
    <recommendedName>
        <fullName evidence="2">C2H2-type domain-containing protein</fullName>
    </recommendedName>
</protein>
<evidence type="ECO:0000256" key="1">
    <source>
        <dbReference type="PROSITE-ProRule" id="PRU00042"/>
    </source>
</evidence>
<keyword evidence="4" id="KW-1185">Reference proteome</keyword>
<dbReference type="InterPro" id="IPR036236">
    <property type="entry name" value="Znf_C2H2_sf"/>
</dbReference>
<dbReference type="GO" id="GO:0008270">
    <property type="term" value="F:zinc ion binding"/>
    <property type="evidence" value="ECO:0007669"/>
    <property type="project" value="UniProtKB-KW"/>
</dbReference>
<keyword evidence="1" id="KW-0863">Zinc-finger</keyword>
<dbReference type="Proteomes" id="UP001632038">
    <property type="component" value="Unassembled WGS sequence"/>
</dbReference>
<proteinExistence type="predicted"/>
<dbReference type="PROSITE" id="PS00028">
    <property type="entry name" value="ZINC_FINGER_C2H2_1"/>
    <property type="match status" value="1"/>
</dbReference>
<reference evidence="4" key="1">
    <citation type="journal article" date="2024" name="IScience">
        <title>Strigolactones Initiate the Formation of Haustorium-like Structures in Castilleja.</title>
        <authorList>
            <person name="Buerger M."/>
            <person name="Peterson D."/>
            <person name="Chory J."/>
        </authorList>
    </citation>
    <scope>NUCLEOTIDE SEQUENCE [LARGE SCALE GENOMIC DNA]</scope>
</reference>
<evidence type="ECO:0000313" key="3">
    <source>
        <dbReference type="EMBL" id="KAL3634454.1"/>
    </source>
</evidence>